<evidence type="ECO:0000313" key="6">
    <source>
        <dbReference type="EMBL" id="PLW58316.1"/>
    </source>
</evidence>
<evidence type="ECO:0000256" key="3">
    <source>
        <dbReference type="ARBA" id="ARBA00023125"/>
    </source>
</evidence>
<reference evidence="6 7" key="1">
    <citation type="submission" date="2017-11" db="EMBL/GenBank/DDBJ databases">
        <title>De novo assembly and phasing of dikaryotic genomes from two isolates of Puccinia coronata f. sp. avenae, the causal agent of oat crown rust.</title>
        <authorList>
            <person name="Miller M.E."/>
            <person name="Zhang Y."/>
            <person name="Omidvar V."/>
            <person name="Sperschneider J."/>
            <person name="Schwessinger B."/>
            <person name="Raley C."/>
            <person name="Palmer J.M."/>
            <person name="Garnica D."/>
            <person name="Upadhyaya N."/>
            <person name="Rathjen J."/>
            <person name="Taylor J.M."/>
            <person name="Park R.F."/>
            <person name="Dodds P.N."/>
            <person name="Hirsch C.D."/>
            <person name="Kianian S.F."/>
            <person name="Figueroa M."/>
        </authorList>
    </citation>
    <scope>NUCLEOTIDE SEQUENCE [LARGE SCALE GENOMIC DNA]</scope>
    <source>
        <strain evidence="6">12NC29</strain>
    </source>
</reference>
<dbReference type="Proteomes" id="UP000235388">
    <property type="component" value="Unassembled WGS sequence"/>
</dbReference>
<evidence type="ECO:0000256" key="1">
    <source>
        <dbReference type="ARBA" id="ARBA00004123"/>
    </source>
</evidence>
<comment type="subcellular location">
    <subcellularLocation>
        <location evidence="1">Nucleus</location>
    </subcellularLocation>
</comment>
<protein>
    <recommendedName>
        <fullName evidence="8">F-box domain-containing protein</fullName>
    </recommendedName>
</protein>
<sequence length="474" mass="53834">MAKLTDLPVELVMRIIHYVLYPNHTCQKHGPTSLGDHHLLDHNQINCLAKPKPRPHEERKIVSCEERDCRVYCEQLSWPKGLPKNPLVPLSLVNRAFRQCAQELLFKNVDLQKTSTTRLFLKSLTCTSKSSNQRQNRDNRPSQLSRHVRSLQFSWGVCRVTGKSGASLFRKVLQTCPLLENILITSQFLHEFKDVILEALASKPFIKEIVILWRKDRDSSIYDWQAHEVFSRLFSNWNLLETVELSGIGSWASNSANPPLHTFPTLNCAIRTMILKDHHFDELTLSNLLKSCGASMRKLQITGPGLSLNPDAFGRVLRDSTNPNLECLIVLSTYHREYMFRNLNYDVPVISPGVLDIAFDSPTALKNLKTLSFHGGYMATDRLFARLPKSLVKLSVEQWKIPASALIKALVSSGHNEGPLSNLMCCSVRRSGEWDIKDEMVVQQIMEMRGGCFHIICDRALDSSLPTHSNRSHS</sequence>
<dbReference type="PANTHER" id="PTHR11988:SF27">
    <property type="entry name" value="GH27708P"/>
    <property type="match status" value="1"/>
</dbReference>
<dbReference type="GO" id="GO:0000978">
    <property type="term" value="F:RNA polymerase II cis-regulatory region sequence-specific DNA binding"/>
    <property type="evidence" value="ECO:0007669"/>
    <property type="project" value="TreeGrafter"/>
</dbReference>
<evidence type="ECO:0000256" key="5">
    <source>
        <dbReference type="ARBA" id="ARBA00023242"/>
    </source>
</evidence>
<dbReference type="InterPro" id="IPR040223">
    <property type="entry name" value="PAR_bZIP"/>
</dbReference>
<keyword evidence="4" id="KW-0804">Transcription</keyword>
<gene>
    <name evidence="6" type="ORF">PCANC_00534</name>
</gene>
<dbReference type="PANTHER" id="PTHR11988">
    <property type="entry name" value="THYROTROPH EMBRYONIC FACTOR RELATED"/>
    <property type="match status" value="1"/>
</dbReference>
<keyword evidence="2" id="KW-0805">Transcription regulation</keyword>
<evidence type="ECO:0008006" key="8">
    <source>
        <dbReference type="Google" id="ProtNLM"/>
    </source>
</evidence>
<dbReference type="GO" id="GO:0000981">
    <property type="term" value="F:DNA-binding transcription factor activity, RNA polymerase II-specific"/>
    <property type="evidence" value="ECO:0007669"/>
    <property type="project" value="TreeGrafter"/>
</dbReference>
<evidence type="ECO:0000256" key="2">
    <source>
        <dbReference type="ARBA" id="ARBA00023015"/>
    </source>
</evidence>
<keyword evidence="5" id="KW-0539">Nucleus</keyword>
<keyword evidence="3" id="KW-0238">DNA-binding</keyword>
<organism evidence="6 7">
    <name type="scientific">Puccinia coronata f. sp. avenae</name>
    <dbReference type="NCBI Taxonomy" id="200324"/>
    <lineage>
        <taxon>Eukaryota</taxon>
        <taxon>Fungi</taxon>
        <taxon>Dikarya</taxon>
        <taxon>Basidiomycota</taxon>
        <taxon>Pucciniomycotina</taxon>
        <taxon>Pucciniomycetes</taxon>
        <taxon>Pucciniales</taxon>
        <taxon>Pucciniaceae</taxon>
        <taxon>Puccinia</taxon>
    </lineage>
</organism>
<name>A0A2N5W7T9_9BASI</name>
<dbReference type="OrthoDB" id="2529772at2759"/>
<dbReference type="GO" id="GO:0005634">
    <property type="term" value="C:nucleus"/>
    <property type="evidence" value="ECO:0007669"/>
    <property type="project" value="UniProtKB-SubCell"/>
</dbReference>
<dbReference type="AlphaFoldDB" id="A0A2N5W7T9"/>
<proteinExistence type="predicted"/>
<comment type="caution">
    <text evidence="6">The sequence shown here is derived from an EMBL/GenBank/DDBJ whole genome shotgun (WGS) entry which is preliminary data.</text>
</comment>
<accession>A0A2N5W7T9</accession>
<keyword evidence="7" id="KW-1185">Reference proteome</keyword>
<evidence type="ECO:0000256" key="4">
    <source>
        <dbReference type="ARBA" id="ARBA00023163"/>
    </source>
</evidence>
<dbReference type="EMBL" id="PGCJ01000003">
    <property type="protein sequence ID" value="PLW58316.1"/>
    <property type="molecule type" value="Genomic_DNA"/>
</dbReference>
<evidence type="ECO:0000313" key="7">
    <source>
        <dbReference type="Proteomes" id="UP000235388"/>
    </source>
</evidence>